<gene>
    <name evidence="1" type="ORF">Micbo1qcDRAFT_234719</name>
</gene>
<dbReference type="InParanoid" id="A0A136IYR5"/>
<reference evidence="2" key="1">
    <citation type="submission" date="2016-02" db="EMBL/GenBank/DDBJ databases">
        <title>Draft genome sequence of Microdochium bolleyi, a fungal endophyte of beachgrass.</title>
        <authorList>
            <consortium name="DOE Joint Genome Institute"/>
            <person name="David A.S."/>
            <person name="May G."/>
            <person name="Haridas S."/>
            <person name="Lim J."/>
            <person name="Wang M."/>
            <person name="Labutti K."/>
            <person name="Lipzen A."/>
            <person name="Barry K."/>
            <person name="Grigoriev I.V."/>
        </authorList>
    </citation>
    <scope>NUCLEOTIDE SEQUENCE [LARGE SCALE GENOMIC DNA]</scope>
    <source>
        <strain evidence="2">J235TASD1</strain>
    </source>
</reference>
<dbReference type="PANTHER" id="PTHR14097">
    <property type="entry name" value="OXIDOREDUCTASE HTATIP2"/>
    <property type="match status" value="1"/>
</dbReference>
<dbReference type="SUPFAM" id="SSF51735">
    <property type="entry name" value="NAD(P)-binding Rossmann-fold domains"/>
    <property type="match status" value="1"/>
</dbReference>
<evidence type="ECO:0000313" key="1">
    <source>
        <dbReference type="EMBL" id="KXJ90038.1"/>
    </source>
</evidence>
<name>A0A136IYR5_9PEZI</name>
<dbReference type="STRING" id="196109.A0A136IYR5"/>
<accession>A0A136IYR5</accession>
<keyword evidence="2" id="KW-1185">Reference proteome</keyword>
<dbReference type="Gene3D" id="3.40.50.720">
    <property type="entry name" value="NAD(P)-binding Rossmann-like Domain"/>
    <property type="match status" value="1"/>
</dbReference>
<dbReference type="EMBL" id="KQ964253">
    <property type="protein sequence ID" value="KXJ90038.1"/>
    <property type="molecule type" value="Genomic_DNA"/>
</dbReference>
<dbReference type="AlphaFoldDB" id="A0A136IYR5"/>
<protein>
    <submittedName>
        <fullName evidence="1">Putative nucleoside-diphosphate-sugar epimerase</fullName>
    </submittedName>
</protein>
<organism evidence="1 2">
    <name type="scientific">Microdochium bolleyi</name>
    <dbReference type="NCBI Taxonomy" id="196109"/>
    <lineage>
        <taxon>Eukaryota</taxon>
        <taxon>Fungi</taxon>
        <taxon>Dikarya</taxon>
        <taxon>Ascomycota</taxon>
        <taxon>Pezizomycotina</taxon>
        <taxon>Sordariomycetes</taxon>
        <taxon>Xylariomycetidae</taxon>
        <taxon>Xylariales</taxon>
        <taxon>Microdochiaceae</taxon>
        <taxon>Microdochium</taxon>
    </lineage>
</organism>
<evidence type="ECO:0000313" key="2">
    <source>
        <dbReference type="Proteomes" id="UP000070501"/>
    </source>
</evidence>
<dbReference type="Proteomes" id="UP000070501">
    <property type="component" value="Unassembled WGS sequence"/>
</dbReference>
<proteinExistence type="predicted"/>
<dbReference type="PANTHER" id="PTHR14097:SF9">
    <property type="entry name" value="EPIMERASE, PUTATIVE (AFU_ORTHOLOGUE AFUA_8G07320)-RELATED"/>
    <property type="match status" value="1"/>
</dbReference>
<sequence>MKIIVSGATGFVGREAVRQSLAHPSITTVVALARKPVSFTEAELLPGSDASKLVNATIADYGEYPPDVTAKFAGANACIWTVGMSPFKASTFAFPEVQRVCQTCTIQGYTAMLDAGVAGPSASQPFRFVYTSGMGVEPDQTKKPFWSPKFMLMRGETENQVLALAAKHPSGTAAEAIACRFGMISSPGLMGSVMGGMSKAATGWPTLTNVEAARVLIDQAVGGFFEGRTTLDAGDLARALKSSKAKGEGAKA</sequence>
<dbReference type="OrthoDB" id="3535423at2759"/>
<dbReference type="InterPro" id="IPR036291">
    <property type="entry name" value="NAD(P)-bd_dom_sf"/>
</dbReference>